<evidence type="ECO:0000256" key="1">
    <source>
        <dbReference type="SAM" id="MobiDB-lite"/>
    </source>
</evidence>
<evidence type="ECO:0000313" key="4">
    <source>
        <dbReference type="Proteomes" id="UP000274131"/>
    </source>
</evidence>
<organism evidence="5">
    <name type="scientific">Enterobius vermicularis</name>
    <name type="common">Human pinworm</name>
    <dbReference type="NCBI Taxonomy" id="51028"/>
    <lineage>
        <taxon>Eukaryota</taxon>
        <taxon>Metazoa</taxon>
        <taxon>Ecdysozoa</taxon>
        <taxon>Nematoda</taxon>
        <taxon>Chromadorea</taxon>
        <taxon>Rhabditida</taxon>
        <taxon>Spirurina</taxon>
        <taxon>Oxyuridomorpha</taxon>
        <taxon>Oxyuroidea</taxon>
        <taxon>Oxyuridae</taxon>
        <taxon>Enterobius</taxon>
    </lineage>
</organism>
<feature type="compositionally biased region" description="Pro residues" evidence="1">
    <location>
        <begin position="41"/>
        <end position="63"/>
    </location>
</feature>
<gene>
    <name evidence="3" type="ORF">EVEC_LOCUS3702</name>
</gene>
<feature type="chain" id="PRO_5043122596" evidence="2">
    <location>
        <begin position="22"/>
        <end position="266"/>
    </location>
</feature>
<dbReference type="WBParaSite" id="EVEC_0000399401-mRNA-1">
    <property type="protein sequence ID" value="EVEC_0000399401-mRNA-1"/>
    <property type="gene ID" value="EVEC_0000399401"/>
</dbReference>
<proteinExistence type="predicted"/>
<feature type="signal peptide" evidence="2">
    <location>
        <begin position="1"/>
        <end position="21"/>
    </location>
</feature>
<evidence type="ECO:0000256" key="2">
    <source>
        <dbReference type="SAM" id="SignalP"/>
    </source>
</evidence>
<evidence type="ECO:0000313" key="5">
    <source>
        <dbReference type="WBParaSite" id="EVEC_0000399401-mRNA-1"/>
    </source>
</evidence>
<keyword evidence="2" id="KW-0732">Signal</keyword>
<reference evidence="5" key="1">
    <citation type="submission" date="2017-02" db="UniProtKB">
        <authorList>
            <consortium name="WormBaseParasite"/>
        </authorList>
    </citation>
    <scope>IDENTIFICATION</scope>
</reference>
<accession>A0A0N4V1Z0</accession>
<reference evidence="3 4" key="2">
    <citation type="submission" date="2018-10" db="EMBL/GenBank/DDBJ databases">
        <authorList>
            <consortium name="Pathogen Informatics"/>
        </authorList>
    </citation>
    <scope>NUCLEOTIDE SEQUENCE [LARGE SCALE GENOMIC DNA]</scope>
</reference>
<sequence length="266" mass="27636">MLIYGGIAAAVLLVLCVYCQANRKRQFPMPSPAWGGGMPPQGFPPGPGPGPGMGPPRPGPGPGFRPGIGMRPPEPRPPQPCGPYGSLGPPPRIPAMPAPDMYGQFSGTYGQPSGMYGQRPGFVAPMRPPAMRPPMAIRPPPIVQPRPILQPPPIIRPPQTIDSIYNPVVAPVTVGFGTLTTLCAPRPQVNESAASALGSIYGAPATYASAPAAGPTYVVGPPVPAVAPPSIYESIYDAPSHIYEDLGAYSSTGPSVLPGMIRRTHF</sequence>
<protein>
    <submittedName>
        <fullName evidence="5">Protein shisa-5</fullName>
    </submittedName>
</protein>
<evidence type="ECO:0000313" key="3">
    <source>
        <dbReference type="EMBL" id="VDD88559.1"/>
    </source>
</evidence>
<keyword evidence="4" id="KW-1185">Reference proteome</keyword>
<dbReference type="Proteomes" id="UP000274131">
    <property type="component" value="Unassembled WGS sequence"/>
</dbReference>
<feature type="region of interest" description="Disordered" evidence="1">
    <location>
        <begin position="34"/>
        <end position="90"/>
    </location>
</feature>
<dbReference type="EMBL" id="UXUI01007660">
    <property type="protein sequence ID" value="VDD88559.1"/>
    <property type="molecule type" value="Genomic_DNA"/>
</dbReference>
<dbReference type="AlphaFoldDB" id="A0A0N4V1Z0"/>
<name>A0A0N4V1Z0_ENTVE</name>